<keyword evidence="3" id="KW-1185">Reference proteome</keyword>
<dbReference type="EMBL" id="BAAADS010000012">
    <property type="protein sequence ID" value="GAA0600854.1"/>
    <property type="molecule type" value="Genomic_DNA"/>
</dbReference>
<dbReference type="Proteomes" id="UP001500866">
    <property type="component" value="Unassembled WGS sequence"/>
</dbReference>
<protein>
    <recommendedName>
        <fullName evidence="4">DUF4083 domain-containing protein</fullName>
    </recommendedName>
</protein>
<evidence type="ECO:0000256" key="1">
    <source>
        <dbReference type="SAM" id="Coils"/>
    </source>
</evidence>
<feature type="coiled-coil region" evidence="1">
    <location>
        <begin position="20"/>
        <end position="47"/>
    </location>
</feature>
<evidence type="ECO:0000313" key="2">
    <source>
        <dbReference type="EMBL" id="GAA0600854.1"/>
    </source>
</evidence>
<evidence type="ECO:0000313" key="3">
    <source>
        <dbReference type="Proteomes" id="UP001500866"/>
    </source>
</evidence>
<comment type="caution">
    <text evidence="2">The sequence shown here is derived from an EMBL/GenBank/DDBJ whole genome shotgun (WGS) entry which is preliminary data.</text>
</comment>
<accession>A0ABN1FZ42</accession>
<evidence type="ECO:0008006" key="4">
    <source>
        <dbReference type="Google" id="ProtNLM"/>
    </source>
</evidence>
<gene>
    <name evidence="2" type="ORF">GCM10009001_16690</name>
</gene>
<reference evidence="2 3" key="1">
    <citation type="journal article" date="2019" name="Int. J. Syst. Evol. Microbiol.">
        <title>The Global Catalogue of Microorganisms (GCM) 10K type strain sequencing project: providing services to taxonomists for standard genome sequencing and annotation.</title>
        <authorList>
            <consortium name="The Broad Institute Genomics Platform"/>
            <consortium name="The Broad Institute Genome Sequencing Center for Infectious Disease"/>
            <person name="Wu L."/>
            <person name="Ma J."/>
        </authorList>
    </citation>
    <scope>NUCLEOTIDE SEQUENCE [LARGE SCALE GENOMIC DNA]</scope>
    <source>
        <strain evidence="2 3">JCM 15395</strain>
    </source>
</reference>
<sequence>MNFMFLILIFIGIFLVFDAIRKVNNNILEQTEELKRIREELMKNNKE</sequence>
<keyword evidence="1" id="KW-0175">Coiled coil</keyword>
<proteinExistence type="predicted"/>
<organism evidence="2 3">
    <name type="scientific">Virgibacillus siamensis</name>
    <dbReference type="NCBI Taxonomy" id="480071"/>
    <lineage>
        <taxon>Bacteria</taxon>
        <taxon>Bacillati</taxon>
        <taxon>Bacillota</taxon>
        <taxon>Bacilli</taxon>
        <taxon>Bacillales</taxon>
        <taxon>Bacillaceae</taxon>
        <taxon>Virgibacillus</taxon>
    </lineage>
</organism>
<name>A0ABN1FZ42_9BACI</name>